<evidence type="ECO:0000313" key="5">
    <source>
        <dbReference type="Proteomes" id="UP000800041"/>
    </source>
</evidence>
<dbReference type="SUPFAM" id="SSF50249">
    <property type="entry name" value="Nucleic acid-binding proteins"/>
    <property type="match status" value="1"/>
</dbReference>
<keyword evidence="3" id="KW-0687">Ribonucleoprotein</keyword>
<dbReference type="GO" id="GO:0006412">
    <property type="term" value="P:translation"/>
    <property type="evidence" value="ECO:0007669"/>
    <property type="project" value="InterPro"/>
</dbReference>
<keyword evidence="2" id="KW-0689">Ribosomal protein</keyword>
<organism evidence="4 5">
    <name type="scientific">Aulographum hederae CBS 113979</name>
    <dbReference type="NCBI Taxonomy" id="1176131"/>
    <lineage>
        <taxon>Eukaryota</taxon>
        <taxon>Fungi</taxon>
        <taxon>Dikarya</taxon>
        <taxon>Ascomycota</taxon>
        <taxon>Pezizomycotina</taxon>
        <taxon>Dothideomycetes</taxon>
        <taxon>Pleosporomycetidae</taxon>
        <taxon>Aulographales</taxon>
        <taxon>Aulographaceae</taxon>
    </lineage>
</organism>
<evidence type="ECO:0000313" key="4">
    <source>
        <dbReference type="EMBL" id="KAF1983596.1"/>
    </source>
</evidence>
<dbReference type="AlphaFoldDB" id="A0A6G1GRJ2"/>
<sequence length="128" mass="13862">MSLSTQLIAAAAAPALSQGRVKTGVVISAGLMQKTVKVRVPKQVWNKSINKLLTSYENLLVSDPTSSLREGDFVSIKSGIRASKNVRHIVTSIVAPMGPGIHQRPHVLSEEELLAAKAAKRLLKDERR</sequence>
<gene>
    <name evidence="4" type="ORF">K402DRAFT_338235</name>
</gene>
<dbReference type="Gene3D" id="2.40.50.140">
    <property type="entry name" value="Nucleic acid-binding proteins"/>
    <property type="match status" value="1"/>
</dbReference>
<dbReference type="Proteomes" id="UP000800041">
    <property type="component" value="Unassembled WGS sequence"/>
</dbReference>
<dbReference type="GO" id="GO:0005840">
    <property type="term" value="C:ribosome"/>
    <property type="evidence" value="ECO:0007669"/>
    <property type="project" value="UniProtKB-KW"/>
</dbReference>
<evidence type="ECO:0000256" key="2">
    <source>
        <dbReference type="ARBA" id="ARBA00022980"/>
    </source>
</evidence>
<reference evidence="4" key="1">
    <citation type="journal article" date="2020" name="Stud. Mycol.">
        <title>101 Dothideomycetes genomes: a test case for predicting lifestyles and emergence of pathogens.</title>
        <authorList>
            <person name="Haridas S."/>
            <person name="Albert R."/>
            <person name="Binder M."/>
            <person name="Bloem J."/>
            <person name="Labutti K."/>
            <person name="Salamov A."/>
            <person name="Andreopoulos B."/>
            <person name="Baker S."/>
            <person name="Barry K."/>
            <person name="Bills G."/>
            <person name="Bluhm B."/>
            <person name="Cannon C."/>
            <person name="Castanera R."/>
            <person name="Culley D."/>
            <person name="Daum C."/>
            <person name="Ezra D."/>
            <person name="Gonzalez J."/>
            <person name="Henrissat B."/>
            <person name="Kuo A."/>
            <person name="Liang C."/>
            <person name="Lipzen A."/>
            <person name="Lutzoni F."/>
            <person name="Magnuson J."/>
            <person name="Mondo S."/>
            <person name="Nolan M."/>
            <person name="Ohm R."/>
            <person name="Pangilinan J."/>
            <person name="Park H.-J."/>
            <person name="Ramirez L."/>
            <person name="Alfaro M."/>
            <person name="Sun H."/>
            <person name="Tritt A."/>
            <person name="Yoshinaga Y."/>
            <person name="Zwiers L.-H."/>
            <person name="Turgeon B."/>
            <person name="Goodwin S."/>
            <person name="Spatafora J."/>
            <person name="Crous P."/>
            <person name="Grigoriev I."/>
        </authorList>
    </citation>
    <scope>NUCLEOTIDE SEQUENCE</scope>
    <source>
        <strain evidence="4">CBS 113979</strain>
    </source>
</reference>
<dbReference type="Pfam" id="PF00366">
    <property type="entry name" value="Ribosomal_S17"/>
    <property type="match status" value="1"/>
</dbReference>
<comment type="similarity">
    <text evidence="1">Belongs to the universal ribosomal protein uS17 family.</text>
</comment>
<accession>A0A6G1GRJ2</accession>
<dbReference type="GO" id="GO:1990904">
    <property type="term" value="C:ribonucleoprotein complex"/>
    <property type="evidence" value="ECO:0007669"/>
    <property type="project" value="UniProtKB-KW"/>
</dbReference>
<evidence type="ECO:0000256" key="3">
    <source>
        <dbReference type="ARBA" id="ARBA00023274"/>
    </source>
</evidence>
<dbReference type="InterPro" id="IPR000266">
    <property type="entry name" value="Ribosomal_uS17"/>
</dbReference>
<dbReference type="InterPro" id="IPR012340">
    <property type="entry name" value="NA-bd_OB-fold"/>
</dbReference>
<evidence type="ECO:0000256" key="1">
    <source>
        <dbReference type="ARBA" id="ARBA00010254"/>
    </source>
</evidence>
<feature type="non-terminal residue" evidence="4">
    <location>
        <position position="128"/>
    </location>
</feature>
<protein>
    <submittedName>
        <fullName evidence="4">Nucleic acid-binding protein</fullName>
    </submittedName>
</protein>
<proteinExistence type="inferred from homology"/>
<keyword evidence="5" id="KW-1185">Reference proteome</keyword>
<name>A0A6G1GRJ2_9PEZI</name>
<dbReference type="EMBL" id="ML977174">
    <property type="protein sequence ID" value="KAF1983596.1"/>
    <property type="molecule type" value="Genomic_DNA"/>
</dbReference>
<dbReference type="GO" id="GO:0003735">
    <property type="term" value="F:structural constituent of ribosome"/>
    <property type="evidence" value="ECO:0007669"/>
    <property type="project" value="InterPro"/>
</dbReference>
<dbReference type="OrthoDB" id="274752at2759"/>